<sequence length="298" mass="31983">MKIAASTVLVNALAVQAVRIVQSNDDGWAELNIRALNDALIAGGHQVLLSGPAEDKSGSSSRDEQPENRDKPCEYNSCPANSPPYGHNSTREDLNWVNSYPVTSIRYGINMFAPKLWNGAAPELAVTGPNVGTNLFLSVPFSGTVGAACYASHDAGIPAIAFSGADDGRHAWNEAPRKSSSVYAQLATNLTSVVIASGKPYLPKDVFLNVNFPKVSDECSDASKYKFVLSRINPGIFSPKDVNWCGTDRLPTEDSVYKTKGCYVPVSIGDATDKTTINDGRQQEVLDKLKSILSCLPK</sequence>
<feature type="domain" description="Survival protein SurE-like phosphatase/nucleotidase" evidence="6">
    <location>
        <begin position="20"/>
        <end position="218"/>
    </location>
</feature>
<dbReference type="STRING" id="1531966.A0A0A1TH59"/>
<dbReference type="InterPro" id="IPR036523">
    <property type="entry name" value="SurE-like_sf"/>
</dbReference>
<dbReference type="HOGENOM" id="CLU_045192_0_1_1"/>
<evidence type="ECO:0000256" key="2">
    <source>
        <dbReference type="ARBA" id="ARBA00022723"/>
    </source>
</evidence>
<evidence type="ECO:0000256" key="1">
    <source>
        <dbReference type="ARBA" id="ARBA00011062"/>
    </source>
</evidence>
<keyword evidence="5" id="KW-0732">Signal</keyword>
<evidence type="ECO:0000256" key="3">
    <source>
        <dbReference type="ARBA" id="ARBA00022801"/>
    </source>
</evidence>
<dbReference type="Gene3D" id="3.40.1210.10">
    <property type="entry name" value="Survival protein SurE-like phosphatase/nucleotidase"/>
    <property type="match status" value="1"/>
</dbReference>
<proteinExistence type="inferred from homology"/>
<feature type="signal peptide" evidence="5">
    <location>
        <begin position="1"/>
        <end position="23"/>
    </location>
</feature>
<dbReference type="PANTHER" id="PTHR30457">
    <property type="entry name" value="5'-NUCLEOTIDASE SURE"/>
    <property type="match status" value="1"/>
</dbReference>
<dbReference type="GO" id="GO:0008252">
    <property type="term" value="F:nucleotidase activity"/>
    <property type="evidence" value="ECO:0007669"/>
    <property type="project" value="InterPro"/>
</dbReference>
<reference evidence="7 8" key="1">
    <citation type="journal article" date="2015" name="Genome Announc.">
        <title>Draft Genome Sequence and Gene Annotation of the Entomopathogenic Fungus Verticillium hemipterigenum.</title>
        <authorList>
            <person name="Horn F."/>
            <person name="Habel A."/>
            <person name="Scharf D.H."/>
            <person name="Dworschak J."/>
            <person name="Brakhage A.A."/>
            <person name="Guthke R."/>
            <person name="Hertweck C."/>
            <person name="Linde J."/>
        </authorList>
    </citation>
    <scope>NUCLEOTIDE SEQUENCE [LARGE SCALE GENOMIC DNA]</scope>
</reference>
<keyword evidence="8" id="KW-1185">Reference proteome</keyword>
<dbReference type="Pfam" id="PF01975">
    <property type="entry name" value="SurE"/>
    <property type="match status" value="1"/>
</dbReference>
<evidence type="ECO:0000313" key="8">
    <source>
        <dbReference type="Proteomes" id="UP000039046"/>
    </source>
</evidence>
<evidence type="ECO:0000256" key="4">
    <source>
        <dbReference type="SAM" id="MobiDB-lite"/>
    </source>
</evidence>
<dbReference type="PANTHER" id="PTHR30457:SF0">
    <property type="entry name" value="PHOSPHATASE, PUTATIVE (AFU_ORTHOLOGUE AFUA_4G01070)-RELATED"/>
    <property type="match status" value="1"/>
</dbReference>
<evidence type="ECO:0000313" key="7">
    <source>
        <dbReference type="EMBL" id="CEJ89820.1"/>
    </source>
</evidence>
<comment type="similarity">
    <text evidence="1">Belongs to the SurE nucleotidase family.</text>
</comment>
<dbReference type="GO" id="GO:0046872">
    <property type="term" value="F:metal ion binding"/>
    <property type="evidence" value="ECO:0007669"/>
    <property type="project" value="UniProtKB-KW"/>
</dbReference>
<feature type="chain" id="PRO_5001990018" description="Survival protein SurE-like phosphatase/nucleotidase domain-containing protein" evidence="5">
    <location>
        <begin position="24"/>
        <end position="298"/>
    </location>
</feature>
<organism evidence="7 8">
    <name type="scientific">[Torrubiella] hemipterigena</name>
    <dbReference type="NCBI Taxonomy" id="1531966"/>
    <lineage>
        <taxon>Eukaryota</taxon>
        <taxon>Fungi</taxon>
        <taxon>Dikarya</taxon>
        <taxon>Ascomycota</taxon>
        <taxon>Pezizomycotina</taxon>
        <taxon>Sordariomycetes</taxon>
        <taxon>Hypocreomycetidae</taxon>
        <taxon>Hypocreales</taxon>
        <taxon>Clavicipitaceae</taxon>
        <taxon>Clavicipitaceae incertae sedis</taxon>
        <taxon>'Torrubiella' clade</taxon>
    </lineage>
</organism>
<keyword evidence="2" id="KW-0479">Metal-binding</keyword>
<dbReference type="SUPFAM" id="SSF64167">
    <property type="entry name" value="SurE-like"/>
    <property type="match status" value="1"/>
</dbReference>
<feature type="compositionally biased region" description="Basic and acidic residues" evidence="4">
    <location>
        <begin position="53"/>
        <end position="73"/>
    </location>
</feature>
<dbReference type="InterPro" id="IPR030048">
    <property type="entry name" value="SurE"/>
</dbReference>
<gene>
    <name evidence="7" type="ORF">VHEMI05645</name>
</gene>
<evidence type="ECO:0000256" key="5">
    <source>
        <dbReference type="SAM" id="SignalP"/>
    </source>
</evidence>
<name>A0A0A1TH59_9HYPO</name>
<accession>A0A0A1TH59</accession>
<protein>
    <recommendedName>
        <fullName evidence="6">Survival protein SurE-like phosphatase/nucleotidase domain-containing protein</fullName>
    </recommendedName>
</protein>
<feature type="region of interest" description="Disordered" evidence="4">
    <location>
        <begin position="51"/>
        <end position="88"/>
    </location>
</feature>
<dbReference type="EMBL" id="CDHN01000003">
    <property type="protein sequence ID" value="CEJ89820.1"/>
    <property type="molecule type" value="Genomic_DNA"/>
</dbReference>
<dbReference type="InterPro" id="IPR002828">
    <property type="entry name" value="SurE-like_Pase/nucleotidase"/>
</dbReference>
<dbReference type="AlphaFoldDB" id="A0A0A1TH59"/>
<evidence type="ECO:0000259" key="6">
    <source>
        <dbReference type="Pfam" id="PF01975"/>
    </source>
</evidence>
<dbReference type="OrthoDB" id="10250478at2759"/>
<dbReference type="Proteomes" id="UP000039046">
    <property type="component" value="Unassembled WGS sequence"/>
</dbReference>
<keyword evidence="3" id="KW-0378">Hydrolase</keyword>